<dbReference type="EMBL" id="BBLT01000013">
    <property type="protein sequence ID" value="GAL87426.1"/>
    <property type="molecule type" value="Genomic_DNA"/>
</dbReference>
<dbReference type="Pfam" id="PF01734">
    <property type="entry name" value="Patatin"/>
    <property type="match status" value="1"/>
</dbReference>
<keyword evidence="2" id="KW-0812">Transmembrane</keyword>
<keyword evidence="5" id="KW-1185">Reference proteome</keyword>
<evidence type="ECO:0000313" key="5">
    <source>
        <dbReference type="Proteomes" id="UP000030185"/>
    </source>
</evidence>
<accession>A0A098LKA5</accession>
<feature type="transmembrane region" description="Helical" evidence="2">
    <location>
        <begin position="242"/>
        <end position="261"/>
    </location>
</feature>
<feature type="transmembrane region" description="Helical" evidence="2">
    <location>
        <begin position="291"/>
        <end position="312"/>
    </location>
</feature>
<keyword evidence="1" id="KW-0443">Lipid metabolism</keyword>
<comment type="caution">
    <text evidence="4">The sequence shown here is derived from an EMBL/GenBank/DDBJ whole genome shotgun (WGS) entry which is preliminary data.</text>
</comment>
<evidence type="ECO:0000259" key="3">
    <source>
        <dbReference type="Pfam" id="PF01734"/>
    </source>
</evidence>
<feature type="transmembrane region" description="Helical" evidence="2">
    <location>
        <begin position="31"/>
        <end position="58"/>
    </location>
</feature>
<feature type="domain" description="PNPLA" evidence="3">
    <location>
        <begin position="378"/>
        <end position="617"/>
    </location>
</feature>
<evidence type="ECO:0000313" key="4">
    <source>
        <dbReference type="EMBL" id="GAL87426.1"/>
    </source>
</evidence>
<dbReference type="InterPro" id="IPR016035">
    <property type="entry name" value="Acyl_Trfase/lysoPLipase"/>
</dbReference>
<dbReference type="Gene3D" id="3.40.1090.10">
    <property type="entry name" value="Cytosolic phospholipase A2 catalytic domain"/>
    <property type="match status" value="1"/>
</dbReference>
<evidence type="ECO:0000256" key="2">
    <source>
        <dbReference type="SAM" id="Phobius"/>
    </source>
</evidence>
<dbReference type="SUPFAM" id="SSF52151">
    <property type="entry name" value="FabD/lysophospholipase-like"/>
    <property type="match status" value="1"/>
</dbReference>
<protein>
    <recommendedName>
        <fullName evidence="3">PNPLA domain-containing protein</fullName>
    </recommendedName>
</protein>
<dbReference type="GO" id="GO:0006629">
    <property type="term" value="P:lipid metabolic process"/>
    <property type="evidence" value="ECO:0007669"/>
    <property type="project" value="UniProtKB-KW"/>
</dbReference>
<keyword evidence="2" id="KW-1133">Transmembrane helix</keyword>
<feature type="transmembrane region" description="Helical" evidence="2">
    <location>
        <begin position="112"/>
        <end position="132"/>
    </location>
</feature>
<feature type="transmembrane region" description="Helical" evidence="2">
    <location>
        <begin position="266"/>
        <end position="285"/>
    </location>
</feature>
<dbReference type="eggNOG" id="COG1752">
    <property type="taxonomic scope" value="Bacteria"/>
</dbReference>
<proteinExistence type="predicted"/>
<dbReference type="InterPro" id="IPR002641">
    <property type="entry name" value="PNPLA_dom"/>
</dbReference>
<dbReference type="AlphaFoldDB" id="A0A098LKA5"/>
<feature type="transmembrane region" description="Helical" evidence="2">
    <location>
        <begin position="70"/>
        <end position="92"/>
    </location>
</feature>
<sequence length="769" mass="88893">MNRMSKNKTLEDLYYSFPAQLLINHFKKNQILLALWFILFGFVTSNIGNILGIPYLFLDPEYMNQVNYKGFLIIGVAVGIFILSFHITTYILDSYRFNFLGTVARPFTKFCLNNSIIPLAFLIVYSINIVRFQFKSGFQTNTQIFLEVASFLLGVGITLFLLLFYFSSTNKDIFKELASNLDRQLKKTNINRVNVLRKLKNAKKNKYIVNHYLDFPFKFVKVEPYKNYDKEILLKVFDQNHLNAVIVEIFVIIVIIILGLFRDNSYFQIPAAASGILFFSIFIMFTGAFSYWLRGWAITALVAALVIFNFLVKYEIINSKYQAYGINYNNTPAEYSLERLNDLSNESTFKTDTDSTTLILNNWKNKFSGPEKPKMVFICVSGGGQRAAAWTTRTLQYVDSTLNGGLLDHSILMTGASGGMVGASYFRELYLRKKQGENINLYSDHAFKNITKDVLNPVIFSLVVNDIFFRFQKFNYGNYEYLKDRGYAFEEQLNTNLEHVLNKKVCDYKIPEQNALIPLIIMSPTVINDGRKLFISSQHCSYMTTSPPEEVDLNQKIKGIEFQRFYEKQDAKNLRFLSAVRMSATFPYVTPNVELPSSPAMEIMDAGIADNFGIRDAVRFLYVFREWISQNTSGVVFVCIRDSQKDSPIEKKAEASIFQKMFTPIGSLYNNWDYLQDFNNDNLIEGAYGWFNGKINVVNFEYIPKPRYWGILKEKKINPEEVEKKETAERAVLSWHLTTREKQSLQRTILENNNQESLNHLKKLLSDQK</sequence>
<dbReference type="STRING" id="153721.MYP_4656"/>
<dbReference type="Proteomes" id="UP000030185">
    <property type="component" value="Unassembled WGS sequence"/>
</dbReference>
<name>A0A098LKA5_9BACT</name>
<feature type="transmembrane region" description="Helical" evidence="2">
    <location>
        <begin position="144"/>
        <end position="166"/>
    </location>
</feature>
<dbReference type="OrthoDB" id="1488930at2"/>
<evidence type="ECO:0000256" key="1">
    <source>
        <dbReference type="ARBA" id="ARBA00023098"/>
    </source>
</evidence>
<organism evidence="4 5">
    <name type="scientific">Sporocytophaga myxococcoides</name>
    <dbReference type="NCBI Taxonomy" id="153721"/>
    <lineage>
        <taxon>Bacteria</taxon>
        <taxon>Pseudomonadati</taxon>
        <taxon>Bacteroidota</taxon>
        <taxon>Cytophagia</taxon>
        <taxon>Cytophagales</taxon>
        <taxon>Cytophagaceae</taxon>
        <taxon>Sporocytophaga</taxon>
    </lineage>
</organism>
<gene>
    <name evidence="4" type="ORF">MYP_4656</name>
</gene>
<keyword evidence="2" id="KW-0472">Membrane</keyword>
<reference evidence="4 5" key="1">
    <citation type="submission" date="2014-09" db="EMBL/GenBank/DDBJ databases">
        <title>Sporocytophaga myxococcoides PG-01 genome sequencing.</title>
        <authorList>
            <person name="Liu L."/>
            <person name="Gao P.J."/>
            <person name="Chen G.J."/>
            <person name="Wang L.S."/>
        </authorList>
    </citation>
    <scope>NUCLEOTIDE SEQUENCE [LARGE SCALE GENOMIC DNA]</scope>
    <source>
        <strain evidence="4 5">PG-01</strain>
    </source>
</reference>